<evidence type="ECO:0000256" key="2">
    <source>
        <dbReference type="ARBA" id="ARBA00022475"/>
    </source>
</evidence>
<keyword evidence="2 6" id="KW-1003">Cell membrane</keyword>
<name>A0AA96GJH6_9BACT</name>
<evidence type="ECO:0000256" key="4">
    <source>
        <dbReference type="ARBA" id="ARBA00022989"/>
    </source>
</evidence>
<evidence type="ECO:0000256" key="3">
    <source>
        <dbReference type="ARBA" id="ARBA00022692"/>
    </source>
</evidence>
<dbReference type="Proteomes" id="UP001302494">
    <property type="component" value="Chromosome"/>
</dbReference>
<evidence type="ECO:0000256" key="1">
    <source>
        <dbReference type="ARBA" id="ARBA00004651"/>
    </source>
</evidence>
<dbReference type="InterPro" id="IPR032816">
    <property type="entry name" value="VTT_dom"/>
</dbReference>
<proteinExistence type="inferred from homology"/>
<feature type="transmembrane region" description="Helical" evidence="6">
    <location>
        <begin position="133"/>
        <end position="153"/>
    </location>
</feature>
<dbReference type="GO" id="GO:0005886">
    <property type="term" value="C:plasma membrane"/>
    <property type="evidence" value="ECO:0007669"/>
    <property type="project" value="UniProtKB-SubCell"/>
</dbReference>
<keyword evidence="4 6" id="KW-1133">Transmembrane helix</keyword>
<dbReference type="KEGG" id="nneo:PQG83_04830"/>
<organism evidence="8 9">
    <name type="scientific">Candidatus Nitrospira neomarina</name>
    <dbReference type="NCBI Taxonomy" id="3020899"/>
    <lineage>
        <taxon>Bacteria</taxon>
        <taxon>Pseudomonadati</taxon>
        <taxon>Nitrospirota</taxon>
        <taxon>Nitrospiria</taxon>
        <taxon>Nitrospirales</taxon>
        <taxon>Nitrospiraceae</taxon>
        <taxon>Nitrospira</taxon>
    </lineage>
</organism>
<dbReference type="AlphaFoldDB" id="A0AA96GJH6"/>
<evidence type="ECO:0000313" key="9">
    <source>
        <dbReference type="Proteomes" id="UP001302494"/>
    </source>
</evidence>
<feature type="transmembrane region" description="Helical" evidence="6">
    <location>
        <begin position="88"/>
        <end position="113"/>
    </location>
</feature>
<accession>A0AA96GJH6</accession>
<dbReference type="PANTHER" id="PTHR12677">
    <property type="entry name" value="GOLGI APPARATUS MEMBRANE PROTEIN TVP38-RELATED"/>
    <property type="match status" value="1"/>
</dbReference>
<keyword evidence="5 6" id="KW-0472">Membrane</keyword>
<comment type="similarity">
    <text evidence="6">Belongs to the TVP38/TMEM64 family.</text>
</comment>
<feature type="transmembrane region" description="Helical" evidence="6">
    <location>
        <begin position="65"/>
        <end position="82"/>
    </location>
</feature>
<feature type="transmembrane region" description="Helical" evidence="6">
    <location>
        <begin position="12"/>
        <end position="34"/>
    </location>
</feature>
<gene>
    <name evidence="8" type="ORF">PQG83_04830</name>
</gene>
<keyword evidence="9" id="KW-1185">Reference proteome</keyword>
<evidence type="ECO:0000313" key="8">
    <source>
        <dbReference type="EMBL" id="WNM63081.1"/>
    </source>
</evidence>
<evidence type="ECO:0000256" key="6">
    <source>
        <dbReference type="RuleBase" id="RU366058"/>
    </source>
</evidence>
<dbReference type="PANTHER" id="PTHR12677:SF59">
    <property type="entry name" value="GOLGI APPARATUS MEMBRANE PROTEIN TVP38-RELATED"/>
    <property type="match status" value="1"/>
</dbReference>
<comment type="subcellular location">
    <subcellularLocation>
        <location evidence="1 6">Cell membrane</location>
        <topology evidence="1 6">Multi-pass membrane protein</topology>
    </subcellularLocation>
</comment>
<feature type="domain" description="VTT" evidence="7">
    <location>
        <begin position="68"/>
        <end position="183"/>
    </location>
</feature>
<dbReference type="InterPro" id="IPR015414">
    <property type="entry name" value="TMEM64"/>
</dbReference>
<keyword evidence="3 6" id="KW-0812">Transmembrane</keyword>
<reference evidence="8 9" key="1">
    <citation type="submission" date="2023-01" db="EMBL/GenBank/DDBJ databases">
        <title>Cultivation and genomic characterization of new, ubiquitous marine nitrite-oxidizing bacteria from the Nitrospirales.</title>
        <authorList>
            <person name="Mueller A.J."/>
            <person name="Daebeler A."/>
            <person name="Herbold C.W."/>
            <person name="Kirkegaard R.H."/>
            <person name="Daims H."/>
        </authorList>
    </citation>
    <scope>NUCLEOTIDE SEQUENCE [LARGE SCALE GENOMIC DNA]</scope>
    <source>
        <strain evidence="8 9">DK</strain>
    </source>
</reference>
<evidence type="ECO:0000259" key="7">
    <source>
        <dbReference type="Pfam" id="PF09335"/>
    </source>
</evidence>
<dbReference type="Pfam" id="PF09335">
    <property type="entry name" value="VTT_dom"/>
    <property type="match status" value="1"/>
</dbReference>
<feature type="transmembrane region" description="Helical" evidence="6">
    <location>
        <begin position="165"/>
        <end position="186"/>
    </location>
</feature>
<protein>
    <recommendedName>
        <fullName evidence="6">TVP38/TMEM64 family membrane protein</fullName>
    </recommendedName>
</protein>
<dbReference type="EMBL" id="CP116968">
    <property type="protein sequence ID" value="WNM63081.1"/>
    <property type="molecule type" value="Genomic_DNA"/>
</dbReference>
<evidence type="ECO:0000256" key="5">
    <source>
        <dbReference type="ARBA" id="ARBA00023136"/>
    </source>
</evidence>
<dbReference type="RefSeq" id="WP_312747413.1">
    <property type="nucleotide sequence ID" value="NZ_CP116968.1"/>
</dbReference>
<sequence>MTFSLITDPKKKLLSIIAFFLLLYVIVALTGLRSHLSPDVIQALFFAYPVWGLVLFCLAFSFGNLLYVPGWIFLVGAVFALGKEWGGVATLMAAMCSSTISFFLIRAVGGTALRSFNHRWADKIFSHLDDRPILSVAFLRLLFQTLPALNYALALADIRFRDYLVGTALGLPLPIFLYCYFFELIFQHLLSG</sequence>